<reference evidence="2" key="2">
    <citation type="journal article" date="2015" name="PLoS Genet.">
        <title>The dynamic genome and transcriptome of the human fungal pathogen Blastomyces and close relative Emmonsia.</title>
        <authorList>
            <person name="Munoz J.F."/>
            <person name="Gauthier G.M."/>
            <person name="Desjardins C.A."/>
            <person name="Gallo J.E."/>
            <person name="Holder J."/>
            <person name="Sullivan T.D."/>
            <person name="Marty A.J."/>
            <person name="Carmen J.C."/>
            <person name="Chen Z."/>
            <person name="Ding L."/>
            <person name="Gujja S."/>
            <person name="Magrini V."/>
            <person name="Misas E."/>
            <person name="Mitreva M."/>
            <person name="Priest M."/>
            <person name="Saif S."/>
            <person name="Whiston E.A."/>
            <person name="Young S."/>
            <person name="Zeng Q."/>
            <person name="Goldman W.E."/>
            <person name="Mardis E.R."/>
            <person name="Taylor J.W."/>
            <person name="McEwen J.G."/>
            <person name="Clay O.K."/>
            <person name="Klein B.S."/>
            <person name="Cuomo C.A."/>
        </authorList>
    </citation>
    <scope>NUCLEOTIDE SEQUENCE [LARGE SCALE GENOMIC DNA]</scope>
    <source>
        <strain evidence="2">SLH14081</strain>
    </source>
</reference>
<sequence>MLIWASLFYHGMVDSGSYGLFNPHNNKRGVLPAFSMEALAQRWASLGDSEWIGGRQGLEFNTRWIAGFVLEETRPKVKLKGEEVMYMPIPTEKGGNRNKNGGQLSRPSYVLLYLDTPILERKSGIGPRVVAHPSRWEYSKSLYLGAIRSSKFQGILYLYLVLGYCIVPTLP</sequence>
<reference evidence="1" key="1">
    <citation type="submission" date="2009-02" db="EMBL/GenBank/DDBJ databases">
        <title>The Genome Sequence of Blastomyces dermatitidis strain SLH14081.</title>
        <authorList>
            <consortium name="The Broad Institute Genome Sequencing Platform"/>
            <consortium name="Broad Institute Microbial Sequencing Center."/>
            <person name="Champion M."/>
            <person name="Cuomo C."/>
            <person name="Ma L.-J."/>
            <person name="Henn M.R."/>
            <person name="Klein B."/>
            <person name="Goldman B."/>
            <person name="Young S."/>
            <person name="Kodira C.D."/>
            <person name="Zeng Q."/>
            <person name="Koehrsen M."/>
            <person name="Alvarado L."/>
            <person name="Berlin A.M."/>
            <person name="Heiman D.I."/>
            <person name="Hepburn T.A."/>
            <person name="Saif S."/>
            <person name="Shea T.D."/>
            <person name="Shenoy N."/>
            <person name="Sykes S."/>
            <person name="Galagan J."/>
            <person name="Nusbaum C."/>
            <person name="Birren B."/>
        </authorList>
    </citation>
    <scope>NUCLEOTIDE SEQUENCE</scope>
    <source>
        <strain evidence="1">SLH14081</strain>
    </source>
</reference>
<name>A0A179UYP2_BLAGS</name>
<protein>
    <submittedName>
        <fullName evidence="1">Uncharacterized protein</fullName>
    </submittedName>
</protein>
<keyword evidence="2" id="KW-1185">Reference proteome</keyword>
<evidence type="ECO:0000313" key="2">
    <source>
        <dbReference type="Proteomes" id="UP000002038"/>
    </source>
</evidence>
<proteinExistence type="predicted"/>
<dbReference type="GeneID" id="42529204"/>
<dbReference type="Proteomes" id="UP000002038">
    <property type="component" value="Unassembled WGS sequence"/>
</dbReference>
<dbReference type="KEGG" id="bgh:BDBG_17535"/>
<dbReference type="EMBL" id="GG657464">
    <property type="protein sequence ID" value="OAT11522.1"/>
    <property type="molecule type" value="Genomic_DNA"/>
</dbReference>
<dbReference type="AlphaFoldDB" id="A0A179UYP2"/>
<gene>
    <name evidence="1" type="ORF">BDBG_17535</name>
</gene>
<dbReference type="EMBL" id="GG657464">
    <property type="protein sequence ID" value="OAT11521.1"/>
    <property type="molecule type" value="Genomic_DNA"/>
</dbReference>
<dbReference type="VEuPathDB" id="FungiDB:BDBG_17535"/>
<dbReference type="RefSeq" id="XP_031579896.1">
    <property type="nucleotide sequence ID" value="XM_031725229.1"/>
</dbReference>
<organism evidence="1 2">
    <name type="scientific">Blastomyces gilchristii (strain SLH14081)</name>
    <name type="common">Blastomyces dermatitidis</name>
    <dbReference type="NCBI Taxonomy" id="559298"/>
    <lineage>
        <taxon>Eukaryota</taxon>
        <taxon>Fungi</taxon>
        <taxon>Dikarya</taxon>
        <taxon>Ascomycota</taxon>
        <taxon>Pezizomycotina</taxon>
        <taxon>Eurotiomycetes</taxon>
        <taxon>Eurotiomycetidae</taxon>
        <taxon>Onygenales</taxon>
        <taxon>Ajellomycetaceae</taxon>
        <taxon>Blastomyces</taxon>
    </lineage>
</organism>
<accession>A0A179UYP2</accession>
<dbReference type="RefSeq" id="XP_031579897.1">
    <property type="nucleotide sequence ID" value="XM_031725230.1"/>
</dbReference>
<dbReference type="EMBL" id="GG657464">
    <property type="protein sequence ID" value="OAT11520.1"/>
    <property type="molecule type" value="Genomic_DNA"/>
</dbReference>
<evidence type="ECO:0000313" key="1">
    <source>
        <dbReference type="EMBL" id="OAT11522.1"/>
    </source>
</evidence>
<dbReference type="RefSeq" id="XP_031579895.1">
    <property type="nucleotide sequence ID" value="XM_031725228.1"/>
</dbReference>